<sequence>MGRTRTELHRAREKAWMVQLQQAPPDGRQQQPPALVPAGGGQGVAGGGKPVNGVPGQAVNGAGQPKNGAGQPKNLQVANRYNRHPQESRDSRFVRSSLLRCMRPKLMPAKHRVPKELGHRRNQHPARSCWESENAHRRRLGLCLYCGGSGRCLHSEAAGEDPHFLKKQHFDQGPQSKEEHSSAFSAHRAGLQFFR</sequence>
<gene>
    <name evidence="1" type="ORF">K3G42_001872</name>
</gene>
<evidence type="ECO:0000313" key="1">
    <source>
        <dbReference type="EMBL" id="KAH8010324.1"/>
    </source>
</evidence>
<reference evidence="1" key="1">
    <citation type="submission" date="2021-08" db="EMBL/GenBank/DDBJ databases">
        <title>The first chromosome-level gecko genome reveals the dynamic sex chromosomes of Neotropical dwarf geckos (Sphaerodactylidae: Sphaerodactylus).</title>
        <authorList>
            <person name="Pinto B.J."/>
            <person name="Keating S.E."/>
            <person name="Gamble T."/>
        </authorList>
    </citation>
    <scope>NUCLEOTIDE SEQUENCE</scope>
    <source>
        <strain evidence="1">TG3544</strain>
    </source>
</reference>
<organism evidence="1 2">
    <name type="scientific">Sphaerodactylus townsendi</name>
    <dbReference type="NCBI Taxonomy" id="933632"/>
    <lineage>
        <taxon>Eukaryota</taxon>
        <taxon>Metazoa</taxon>
        <taxon>Chordata</taxon>
        <taxon>Craniata</taxon>
        <taxon>Vertebrata</taxon>
        <taxon>Euteleostomi</taxon>
        <taxon>Lepidosauria</taxon>
        <taxon>Squamata</taxon>
        <taxon>Bifurcata</taxon>
        <taxon>Gekkota</taxon>
        <taxon>Sphaerodactylidae</taxon>
        <taxon>Sphaerodactylus</taxon>
    </lineage>
</organism>
<dbReference type="Proteomes" id="UP000827872">
    <property type="component" value="Linkage Group LG11"/>
</dbReference>
<evidence type="ECO:0000313" key="2">
    <source>
        <dbReference type="Proteomes" id="UP000827872"/>
    </source>
</evidence>
<proteinExistence type="predicted"/>
<keyword evidence="2" id="KW-1185">Reference proteome</keyword>
<protein>
    <submittedName>
        <fullName evidence="1">Uncharacterized protein</fullName>
    </submittedName>
</protein>
<dbReference type="EMBL" id="CM037624">
    <property type="protein sequence ID" value="KAH8010324.1"/>
    <property type="molecule type" value="Genomic_DNA"/>
</dbReference>
<comment type="caution">
    <text evidence="1">The sequence shown here is derived from an EMBL/GenBank/DDBJ whole genome shotgun (WGS) entry which is preliminary data.</text>
</comment>
<accession>A0ACB8FTQ2</accession>
<name>A0ACB8FTQ2_9SAUR</name>